<dbReference type="AlphaFoldDB" id="A0A0F9DXU8"/>
<name>A0A0F9DXU8_9ZZZZ</name>
<evidence type="ECO:0000313" key="1">
    <source>
        <dbReference type="EMBL" id="KKL58646.1"/>
    </source>
</evidence>
<gene>
    <name evidence="1" type="ORF">LCGC14_2223300</name>
</gene>
<dbReference type="EMBL" id="LAZR01029751">
    <property type="protein sequence ID" value="KKL58646.1"/>
    <property type="molecule type" value="Genomic_DNA"/>
</dbReference>
<organism evidence="1">
    <name type="scientific">marine sediment metagenome</name>
    <dbReference type="NCBI Taxonomy" id="412755"/>
    <lineage>
        <taxon>unclassified sequences</taxon>
        <taxon>metagenomes</taxon>
        <taxon>ecological metagenomes</taxon>
    </lineage>
</organism>
<protein>
    <submittedName>
        <fullName evidence="1">Uncharacterized protein</fullName>
    </submittedName>
</protein>
<reference evidence="1" key="1">
    <citation type="journal article" date="2015" name="Nature">
        <title>Complex archaea that bridge the gap between prokaryotes and eukaryotes.</title>
        <authorList>
            <person name="Spang A."/>
            <person name="Saw J.H."/>
            <person name="Jorgensen S.L."/>
            <person name="Zaremba-Niedzwiedzka K."/>
            <person name="Martijn J."/>
            <person name="Lind A.E."/>
            <person name="van Eijk R."/>
            <person name="Schleper C."/>
            <person name="Guy L."/>
            <person name="Ettema T.J."/>
        </authorList>
    </citation>
    <scope>NUCLEOTIDE SEQUENCE</scope>
</reference>
<accession>A0A0F9DXU8</accession>
<feature type="non-terminal residue" evidence="1">
    <location>
        <position position="266"/>
    </location>
</feature>
<sequence length="266" mass="29200">MKRAISILLVLGLLAWSGATMADETATMDFSTTKDTVVSNYSTEQLWGAGGAGHGRGGKHDNRSLYDWDIPAIQTWIDAQGIPGDYYPVFEFVVQVRTAFDTSVLVNTINSSNDWTEGDGPHSFTNFDWTQGLTAATYSYAQTAYTGTSPKVLDVGNTVAWTRPSDSTDVNFWSLTPDFTNIAPLTVTAGDADTDISVVLDYALTQDLLTNANNRGLYLSRNPSDSSTNWRVYFREQSTPPDPRLRVSFSNVPLDYVWTGGTGNWS</sequence>
<proteinExistence type="predicted"/>
<comment type="caution">
    <text evidence="1">The sequence shown here is derived from an EMBL/GenBank/DDBJ whole genome shotgun (WGS) entry which is preliminary data.</text>
</comment>